<dbReference type="GO" id="GO:0042101">
    <property type="term" value="C:T cell receptor complex"/>
    <property type="evidence" value="ECO:0007669"/>
    <property type="project" value="UniProtKB-KW"/>
</dbReference>
<dbReference type="SMART" id="SM00406">
    <property type="entry name" value="IGv"/>
    <property type="match status" value="1"/>
</dbReference>
<keyword evidence="5" id="KW-1279">T cell receptor</keyword>
<keyword evidence="5" id="KW-0391">Immunity</keyword>
<evidence type="ECO:0000256" key="3">
    <source>
        <dbReference type="ARBA" id="ARBA00023170"/>
    </source>
</evidence>
<accession>A0A8C1S169</accession>
<feature type="domain" description="Ig-like" evidence="6">
    <location>
        <begin position="4"/>
        <end position="100"/>
    </location>
</feature>
<evidence type="ECO:0000256" key="1">
    <source>
        <dbReference type="ARBA" id="ARBA00022729"/>
    </source>
</evidence>
<dbReference type="InterPro" id="IPR036179">
    <property type="entry name" value="Ig-like_dom_sf"/>
</dbReference>
<keyword evidence="4" id="KW-0393">Immunoglobulin domain</keyword>
<protein>
    <recommendedName>
        <fullName evidence="6">Ig-like domain-containing protein</fullName>
    </recommendedName>
</protein>
<keyword evidence="2" id="KW-1064">Adaptive immunity</keyword>
<dbReference type="InterPro" id="IPR013783">
    <property type="entry name" value="Ig-like_fold"/>
</dbReference>
<dbReference type="Pfam" id="PF07686">
    <property type="entry name" value="V-set"/>
    <property type="match status" value="1"/>
</dbReference>
<keyword evidence="3" id="KW-0675">Receptor</keyword>
<dbReference type="InterPro" id="IPR013106">
    <property type="entry name" value="Ig_V-set"/>
</dbReference>
<proteinExistence type="predicted"/>
<dbReference type="PANTHER" id="PTHR19367:SF18">
    <property type="entry name" value="T CELL RECEPTOR ALPHA VARIABLE 16"/>
    <property type="match status" value="1"/>
</dbReference>
<dbReference type="InterPro" id="IPR051287">
    <property type="entry name" value="TCR_variable_region"/>
</dbReference>
<keyword evidence="1" id="KW-0732">Signal</keyword>
<evidence type="ECO:0000256" key="5">
    <source>
        <dbReference type="ARBA" id="ARBA00043266"/>
    </source>
</evidence>
<dbReference type="Gene3D" id="2.60.40.10">
    <property type="entry name" value="Immunoglobulins"/>
    <property type="match status" value="1"/>
</dbReference>
<evidence type="ECO:0000313" key="8">
    <source>
        <dbReference type="Proteomes" id="UP000694700"/>
    </source>
</evidence>
<evidence type="ECO:0000313" key="7">
    <source>
        <dbReference type="Ensembl" id="ENSCCRP00015000996.1"/>
    </source>
</evidence>
<dbReference type="SMART" id="SM00409">
    <property type="entry name" value="IG"/>
    <property type="match status" value="1"/>
</dbReference>
<evidence type="ECO:0000259" key="6">
    <source>
        <dbReference type="PROSITE" id="PS50835"/>
    </source>
</evidence>
<dbReference type="SUPFAM" id="SSF48726">
    <property type="entry name" value="Immunoglobulin"/>
    <property type="match status" value="1"/>
</dbReference>
<dbReference type="Ensembl" id="ENSCCRT00015001066.1">
    <property type="protein sequence ID" value="ENSCCRP00015000996.1"/>
    <property type="gene ID" value="ENSCCRG00015000632.1"/>
</dbReference>
<evidence type="ECO:0000256" key="4">
    <source>
        <dbReference type="ARBA" id="ARBA00023319"/>
    </source>
</evidence>
<dbReference type="InterPro" id="IPR007110">
    <property type="entry name" value="Ig-like_dom"/>
</dbReference>
<evidence type="ECO:0000256" key="2">
    <source>
        <dbReference type="ARBA" id="ARBA00023130"/>
    </source>
</evidence>
<dbReference type="PANTHER" id="PTHR19367">
    <property type="entry name" value="T-CELL RECEPTOR ALPHA CHAIN V REGION"/>
    <property type="match status" value="1"/>
</dbReference>
<name>A0A8C1S169_CYPCA</name>
<organism evidence="7 8">
    <name type="scientific">Cyprinus carpio</name>
    <name type="common">Common carp</name>
    <dbReference type="NCBI Taxonomy" id="7962"/>
    <lineage>
        <taxon>Eukaryota</taxon>
        <taxon>Metazoa</taxon>
        <taxon>Chordata</taxon>
        <taxon>Craniata</taxon>
        <taxon>Vertebrata</taxon>
        <taxon>Euteleostomi</taxon>
        <taxon>Actinopterygii</taxon>
        <taxon>Neopterygii</taxon>
        <taxon>Teleostei</taxon>
        <taxon>Ostariophysi</taxon>
        <taxon>Cypriniformes</taxon>
        <taxon>Cyprinidae</taxon>
        <taxon>Cyprininae</taxon>
        <taxon>Cyprinus</taxon>
    </lineage>
</organism>
<dbReference type="InterPro" id="IPR003599">
    <property type="entry name" value="Ig_sub"/>
</dbReference>
<reference evidence="7" key="1">
    <citation type="submission" date="2025-08" db="UniProtKB">
        <authorList>
            <consortium name="Ensembl"/>
        </authorList>
    </citation>
    <scope>IDENTIFICATION</scope>
</reference>
<sequence length="100" mass="11422">SIGPNEKDKSITRKEGESVTLSCSYDTNSNNIYLYWFRQYTNREPEYLLFEGARSYSGAADIQDHRFQSTTSQTSTKLIIKTASLSDSALYYCALRVRAQ</sequence>
<dbReference type="AlphaFoldDB" id="A0A8C1S169"/>
<dbReference type="PROSITE" id="PS50835">
    <property type="entry name" value="IG_LIKE"/>
    <property type="match status" value="1"/>
</dbReference>
<dbReference type="Proteomes" id="UP000694700">
    <property type="component" value="Unplaced"/>
</dbReference>
<dbReference type="GO" id="GO:0002250">
    <property type="term" value="P:adaptive immune response"/>
    <property type="evidence" value="ECO:0007669"/>
    <property type="project" value="UniProtKB-KW"/>
</dbReference>